<dbReference type="EMBL" id="CP007128">
    <property type="protein sequence ID" value="AHG90668.1"/>
    <property type="molecule type" value="Genomic_DNA"/>
</dbReference>
<dbReference type="PANTHER" id="PTHR30535">
    <property type="entry name" value="VITAMIN B12-BINDING PROTEIN"/>
    <property type="match status" value="1"/>
</dbReference>
<organism evidence="5 6">
    <name type="scientific">Gemmatirosa kalamazoonensis</name>
    <dbReference type="NCBI Taxonomy" id="861299"/>
    <lineage>
        <taxon>Bacteria</taxon>
        <taxon>Pseudomonadati</taxon>
        <taxon>Gemmatimonadota</taxon>
        <taxon>Gemmatimonadia</taxon>
        <taxon>Gemmatimonadales</taxon>
        <taxon>Gemmatimonadaceae</taxon>
        <taxon>Gemmatirosa</taxon>
    </lineage>
</organism>
<feature type="signal peptide" evidence="3">
    <location>
        <begin position="1"/>
        <end position="23"/>
    </location>
</feature>
<evidence type="ECO:0000256" key="2">
    <source>
        <dbReference type="SAM" id="MobiDB-lite"/>
    </source>
</evidence>
<evidence type="ECO:0000259" key="4">
    <source>
        <dbReference type="PROSITE" id="PS50983"/>
    </source>
</evidence>
<accession>W0RMJ8</accession>
<protein>
    <submittedName>
        <fullName evidence="5">ABC-type transporter, periplasmic subunit</fullName>
    </submittedName>
</protein>
<dbReference type="RefSeq" id="WP_025412134.1">
    <property type="nucleotide sequence ID" value="NZ_CP007128.1"/>
</dbReference>
<dbReference type="SUPFAM" id="SSF53807">
    <property type="entry name" value="Helical backbone' metal receptor"/>
    <property type="match status" value="1"/>
</dbReference>
<dbReference type="PROSITE" id="PS50983">
    <property type="entry name" value="FE_B12_PBP"/>
    <property type="match status" value="1"/>
</dbReference>
<proteinExistence type="predicted"/>
<sequence>MIRTRLTLASFATLALVAQGCGAAARDVPDSTTATPRAAAAPSGVDDFGAPVPRGHRPERIVSLNPTTTELLFALGAGGRLVGRTHWDQYPSEARAVPDLGPGIRPNVEAVLGARPDLVLLYASADNRSAADALRAAGIAVVALKVDRIADFFRCVRLVGDAIGERPRADSVVDSVSRSLDRVRAVTANVARLRVVWPLLADPLYVIGGGSFMSELLDAAGGRNVFADMPQPSPQVGREEVLRRDADVVVAAPSSVRRILADPAWRGLTAVREGRVYADDTTLVERPSVRLGEAARSIALQLHPELRDRLSSPR</sequence>
<keyword evidence="6" id="KW-1185">Reference proteome</keyword>
<dbReference type="InterPro" id="IPR054828">
    <property type="entry name" value="Vit_B12_bind_prot"/>
</dbReference>
<reference evidence="5 6" key="1">
    <citation type="journal article" date="2014" name="Genome Announc.">
        <title>Genome Sequence and Methylome of Soil Bacterium Gemmatirosa kalamazoonensis KBS708T, a Member of the Rarely Cultivated Gemmatimonadetes Phylum.</title>
        <authorList>
            <person name="Debruyn J.M."/>
            <person name="Radosevich M."/>
            <person name="Wommack K.E."/>
            <person name="Polson S.W."/>
            <person name="Hauser L.J."/>
            <person name="Fawaz M.N."/>
            <person name="Korlach J."/>
            <person name="Tsai Y.C."/>
        </authorList>
    </citation>
    <scope>NUCLEOTIDE SEQUENCE [LARGE SCALE GENOMIC DNA]</scope>
    <source>
        <strain evidence="5 6">KBS708</strain>
    </source>
</reference>
<dbReference type="AlphaFoldDB" id="W0RMJ8"/>
<evidence type="ECO:0000313" key="6">
    <source>
        <dbReference type="Proteomes" id="UP000019151"/>
    </source>
</evidence>
<feature type="chain" id="PRO_5004794629" evidence="3">
    <location>
        <begin position="24"/>
        <end position="314"/>
    </location>
</feature>
<name>W0RMJ8_9BACT</name>
<gene>
    <name evidence="5" type="ORF">J421_3131</name>
</gene>
<dbReference type="GO" id="GO:0071281">
    <property type="term" value="P:cellular response to iron ion"/>
    <property type="evidence" value="ECO:0007669"/>
    <property type="project" value="TreeGrafter"/>
</dbReference>
<feature type="domain" description="Fe/B12 periplasmic-binding" evidence="4">
    <location>
        <begin position="60"/>
        <end position="306"/>
    </location>
</feature>
<evidence type="ECO:0000256" key="1">
    <source>
        <dbReference type="ARBA" id="ARBA00022729"/>
    </source>
</evidence>
<dbReference type="eggNOG" id="COG0614">
    <property type="taxonomic scope" value="Bacteria"/>
</dbReference>
<keyword evidence="1 3" id="KW-0732">Signal</keyword>
<dbReference type="STRING" id="861299.J421_3131"/>
<dbReference type="HOGENOM" id="CLU_038034_2_8_0"/>
<dbReference type="KEGG" id="gba:J421_3131"/>
<dbReference type="InParanoid" id="W0RMJ8"/>
<feature type="compositionally biased region" description="Low complexity" evidence="2">
    <location>
        <begin position="32"/>
        <end position="42"/>
    </location>
</feature>
<dbReference type="Proteomes" id="UP000019151">
    <property type="component" value="Chromosome"/>
</dbReference>
<evidence type="ECO:0000313" key="5">
    <source>
        <dbReference type="EMBL" id="AHG90668.1"/>
    </source>
</evidence>
<dbReference type="Gene3D" id="3.40.50.1980">
    <property type="entry name" value="Nitrogenase molybdenum iron protein domain"/>
    <property type="match status" value="2"/>
</dbReference>
<feature type="region of interest" description="Disordered" evidence="2">
    <location>
        <begin position="26"/>
        <end position="51"/>
    </location>
</feature>
<dbReference type="FunCoup" id="W0RMJ8">
    <property type="interactions" value="248"/>
</dbReference>
<dbReference type="InterPro" id="IPR002491">
    <property type="entry name" value="ABC_transptr_periplasmic_BD"/>
</dbReference>
<dbReference type="InterPro" id="IPR050902">
    <property type="entry name" value="ABC_Transporter_SBP"/>
</dbReference>
<dbReference type="PROSITE" id="PS51257">
    <property type="entry name" value="PROKAR_LIPOPROTEIN"/>
    <property type="match status" value="1"/>
</dbReference>
<dbReference type="Pfam" id="PF01497">
    <property type="entry name" value="Peripla_BP_2"/>
    <property type="match status" value="1"/>
</dbReference>
<dbReference type="PANTHER" id="PTHR30535:SF34">
    <property type="entry name" value="MOLYBDATE-BINDING PROTEIN MOLA"/>
    <property type="match status" value="1"/>
</dbReference>
<evidence type="ECO:0000256" key="3">
    <source>
        <dbReference type="SAM" id="SignalP"/>
    </source>
</evidence>
<dbReference type="NCBIfam" id="NF038402">
    <property type="entry name" value="TroA_like"/>
    <property type="match status" value="1"/>
</dbReference>